<proteinExistence type="predicted"/>
<reference evidence="4 5" key="1">
    <citation type="journal article" date="2015" name="Genome Announc.">
        <title>Expanding the biotechnology potential of lactobacilli through comparative genomics of 213 strains and associated genera.</title>
        <authorList>
            <person name="Sun Z."/>
            <person name="Harris H.M."/>
            <person name="McCann A."/>
            <person name="Guo C."/>
            <person name="Argimon S."/>
            <person name="Zhang W."/>
            <person name="Yang X."/>
            <person name="Jeffery I.B."/>
            <person name="Cooney J.C."/>
            <person name="Kagawa T.F."/>
            <person name="Liu W."/>
            <person name="Song Y."/>
            <person name="Salvetti E."/>
            <person name="Wrobel A."/>
            <person name="Rasinkangas P."/>
            <person name="Parkhill J."/>
            <person name="Rea M.C."/>
            <person name="O'Sullivan O."/>
            <person name="Ritari J."/>
            <person name="Douillard F.P."/>
            <person name="Paul Ross R."/>
            <person name="Yang R."/>
            <person name="Briner A.E."/>
            <person name="Felis G.E."/>
            <person name="de Vos W.M."/>
            <person name="Barrangou R."/>
            <person name="Klaenhammer T.R."/>
            <person name="Caufield P.W."/>
            <person name="Cui Y."/>
            <person name="Zhang H."/>
            <person name="O'Toole P.W."/>
        </authorList>
    </citation>
    <scope>NUCLEOTIDE SEQUENCE [LARGE SCALE GENOMIC DNA]</scope>
    <source>
        <strain evidence="4 5">DSM 22698</strain>
    </source>
</reference>
<dbReference type="PROSITE" id="PS51782">
    <property type="entry name" value="LYSM"/>
    <property type="match status" value="1"/>
</dbReference>
<evidence type="ECO:0000313" key="5">
    <source>
        <dbReference type="Proteomes" id="UP000051789"/>
    </source>
</evidence>
<dbReference type="Gene3D" id="3.10.350.10">
    <property type="entry name" value="LysM domain"/>
    <property type="match status" value="1"/>
</dbReference>
<feature type="domain" description="LysM" evidence="3">
    <location>
        <begin position="34"/>
        <end position="79"/>
    </location>
</feature>
<evidence type="ECO:0000313" key="4">
    <source>
        <dbReference type="EMBL" id="KRM87047.1"/>
    </source>
</evidence>
<organism evidence="4 5">
    <name type="scientific">Lacticaseibacillus thailandensis DSM 22698 = JCM 13996</name>
    <dbReference type="NCBI Taxonomy" id="1423810"/>
    <lineage>
        <taxon>Bacteria</taxon>
        <taxon>Bacillati</taxon>
        <taxon>Bacillota</taxon>
        <taxon>Bacilli</taxon>
        <taxon>Lactobacillales</taxon>
        <taxon>Lactobacillaceae</taxon>
        <taxon>Lacticaseibacillus</taxon>
    </lineage>
</organism>
<comment type="caution">
    <text evidence="4">The sequence shown here is derived from an EMBL/GenBank/DDBJ whole genome shotgun (WGS) entry which is preliminary data.</text>
</comment>
<dbReference type="Pfam" id="PF01476">
    <property type="entry name" value="LysM"/>
    <property type="match status" value="1"/>
</dbReference>
<keyword evidence="2" id="KW-0732">Signal</keyword>
<name>A0A0R2C692_9LACO</name>
<dbReference type="GO" id="GO:0016787">
    <property type="term" value="F:hydrolase activity"/>
    <property type="evidence" value="ECO:0007669"/>
    <property type="project" value="UniProtKB-KW"/>
</dbReference>
<dbReference type="AlphaFoldDB" id="A0A0R2C692"/>
<dbReference type="STRING" id="1423810.FD19_GL001196"/>
<protein>
    <submittedName>
        <fullName evidence="4">Cell wall-associated hydrolase</fullName>
    </submittedName>
</protein>
<feature type="chain" id="PRO_5038902707" evidence="2">
    <location>
        <begin position="19"/>
        <end position="251"/>
    </location>
</feature>
<feature type="region of interest" description="Disordered" evidence="1">
    <location>
        <begin position="140"/>
        <end position="160"/>
    </location>
</feature>
<dbReference type="InterPro" id="IPR036779">
    <property type="entry name" value="LysM_dom_sf"/>
</dbReference>
<keyword evidence="4" id="KW-0378">Hydrolase</keyword>
<dbReference type="SMART" id="SM00257">
    <property type="entry name" value="LysM"/>
    <property type="match status" value="1"/>
</dbReference>
<evidence type="ECO:0000256" key="1">
    <source>
        <dbReference type="SAM" id="MobiDB-lite"/>
    </source>
</evidence>
<dbReference type="Proteomes" id="UP000051789">
    <property type="component" value="Unassembled WGS sequence"/>
</dbReference>
<keyword evidence="5" id="KW-1185">Reference proteome</keyword>
<dbReference type="PATRIC" id="fig|1423810.4.peg.1232"/>
<dbReference type="CDD" id="cd00118">
    <property type="entry name" value="LysM"/>
    <property type="match status" value="1"/>
</dbReference>
<dbReference type="EMBL" id="AYZK01000003">
    <property type="protein sequence ID" value="KRM87047.1"/>
    <property type="molecule type" value="Genomic_DNA"/>
</dbReference>
<gene>
    <name evidence="4" type="ORF">FD19_GL001196</name>
</gene>
<evidence type="ECO:0000256" key="2">
    <source>
        <dbReference type="SAM" id="SignalP"/>
    </source>
</evidence>
<dbReference type="InterPro" id="IPR018392">
    <property type="entry name" value="LysM"/>
</dbReference>
<evidence type="ECO:0000259" key="3">
    <source>
        <dbReference type="PROSITE" id="PS51782"/>
    </source>
</evidence>
<dbReference type="SUPFAM" id="SSF54106">
    <property type="entry name" value="LysM domain"/>
    <property type="match status" value="1"/>
</dbReference>
<sequence>MKWVVTAALAIIPGAMFAQSSTIVDASSNAQQDVQVKVQTGDTLETLSEQYGVSLDDIAKANHIHLNKLTLASGSTLKIPEKGNKITPGTNKYNEAEKQLQAEAAAKAKAEAQAKAAAAAKAKAAADAAAKAQAAQQQQQASAQNTSTTSNTTTTTTTTTSGKSYGTFNLTFYDPAVLGSNMGYGGVAANLSVFPKGTHLKITLSDGTVWYRVVNDTGSFANSNSRQLDVAMPNDQVPSAGVLSATVEVVG</sequence>
<accession>A0A0R2C692</accession>
<feature type="signal peptide" evidence="2">
    <location>
        <begin position="1"/>
        <end position="18"/>
    </location>
</feature>